<dbReference type="STRING" id="68775.A0A5C3LFK7"/>
<proteinExistence type="predicted"/>
<evidence type="ECO:0000313" key="1">
    <source>
        <dbReference type="EMBL" id="TFK30963.1"/>
    </source>
</evidence>
<dbReference type="Proteomes" id="UP000308652">
    <property type="component" value="Unassembled WGS sequence"/>
</dbReference>
<name>A0A5C3LFK7_9AGAR</name>
<gene>
    <name evidence="1" type="ORF">BDQ12DRAFT_588977</name>
</gene>
<evidence type="ECO:0000313" key="2">
    <source>
        <dbReference type="Proteomes" id="UP000308652"/>
    </source>
</evidence>
<accession>A0A5C3LFK7</accession>
<reference evidence="1 2" key="1">
    <citation type="journal article" date="2019" name="Nat. Ecol. Evol.">
        <title>Megaphylogeny resolves global patterns of mushroom evolution.</title>
        <authorList>
            <person name="Varga T."/>
            <person name="Krizsan K."/>
            <person name="Foldi C."/>
            <person name="Dima B."/>
            <person name="Sanchez-Garcia M."/>
            <person name="Sanchez-Ramirez S."/>
            <person name="Szollosi G.J."/>
            <person name="Szarkandi J.G."/>
            <person name="Papp V."/>
            <person name="Albert L."/>
            <person name="Andreopoulos W."/>
            <person name="Angelini C."/>
            <person name="Antonin V."/>
            <person name="Barry K.W."/>
            <person name="Bougher N.L."/>
            <person name="Buchanan P."/>
            <person name="Buyck B."/>
            <person name="Bense V."/>
            <person name="Catcheside P."/>
            <person name="Chovatia M."/>
            <person name="Cooper J."/>
            <person name="Damon W."/>
            <person name="Desjardin D."/>
            <person name="Finy P."/>
            <person name="Geml J."/>
            <person name="Haridas S."/>
            <person name="Hughes K."/>
            <person name="Justo A."/>
            <person name="Karasinski D."/>
            <person name="Kautmanova I."/>
            <person name="Kiss B."/>
            <person name="Kocsube S."/>
            <person name="Kotiranta H."/>
            <person name="LaButti K.M."/>
            <person name="Lechner B.E."/>
            <person name="Liimatainen K."/>
            <person name="Lipzen A."/>
            <person name="Lukacs Z."/>
            <person name="Mihaltcheva S."/>
            <person name="Morgado L.N."/>
            <person name="Niskanen T."/>
            <person name="Noordeloos M.E."/>
            <person name="Ohm R.A."/>
            <person name="Ortiz-Santana B."/>
            <person name="Ovrebo C."/>
            <person name="Racz N."/>
            <person name="Riley R."/>
            <person name="Savchenko A."/>
            <person name="Shiryaev A."/>
            <person name="Soop K."/>
            <person name="Spirin V."/>
            <person name="Szebenyi C."/>
            <person name="Tomsovsky M."/>
            <person name="Tulloss R.E."/>
            <person name="Uehling J."/>
            <person name="Grigoriev I.V."/>
            <person name="Vagvolgyi C."/>
            <person name="Papp T."/>
            <person name="Martin F.M."/>
            <person name="Miettinen O."/>
            <person name="Hibbett D.S."/>
            <person name="Nagy L.G."/>
        </authorList>
    </citation>
    <scope>NUCLEOTIDE SEQUENCE [LARGE SCALE GENOMIC DNA]</scope>
    <source>
        <strain evidence="1 2">CBS 166.37</strain>
    </source>
</reference>
<dbReference type="EMBL" id="ML214145">
    <property type="protein sequence ID" value="TFK30963.1"/>
    <property type="molecule type" value="Genomic_DNA"/>
</dbReference>
<dbReference type="AlphaFoldDB" id="A0A5C3LFK7"/>
<evidence type="ECO:0008006" key="3">
    <source>
        <dbReference type="Google" id="ProtNLM"/>
    </source>
</evidence>
<feature type="non-terminal residue" evidence="1">
    <location>
        <position position="182"/>
    </location>
</feature>
<dbReference type="OrthoDB" id="2527272at2759"/>
<keyword evidence="2" id="KW-1185">Reference proteome</keyword>
<protein>
    <recommendedName>
        <fullName evidence="3">CxC5 like cysteine cluster associated with KDZ domain-containing protein</fullName>
    </recommendedName>
</protein>
<sequence length="182" mass="19745">IYSFHASAAAYTDFWNNTYGNSKTEHTVTLSCQQIWQAFIQESIQTIAAARNENLTVDDGLSIDELTKIAFLKLGDNGIIRASDQHSCAECSQPYKSKIDIIPSNDPAAVVGVDENASVPGLQTDEMQENNAPIVQAVENDSESDEEPADVVMRVIDGIIMGPQFCAFEDCEKALLNARGGA</sequence>
<feature type="non-terminal residue" evidence="1">
    <location>
        <position position="1"/>
    </location>
</feature>
<organism evidence="1 2">
    <name type="scientific">Crucibulum laeve</name>
    <dbReference type="NCBI Taxonomy" id="68775"/>
    <lineage>
        <taxon>Eukaryota</taxon>
        <taxon>Fungi</taxon>
        <taxon>Dikarya</taxon>
        <taxon>Basidiomycota</taxon>
        <taxon>Agaricomycotina</taxon>
        <taxon>Agaricomycetes</taxon>
        <taxon>Agaricomycetidae</taxon>
        <taxon>Agaricales</taxon>
        <taxon>Agaricineae</taxon>
        <taxon>Nidulariaceae</taxon>
        <taxon>Crucibulum</taxon>
    </lineage>
</organism>